<keyword evidence="2" id="KW-1185">Reference proteome</keyword>
<dbReference type="AlphaFoldDB" id="A0A4C1T2H2"/>
<gene>
    <name evidence="1" type="ORF">EVAR_7269_1</name>
</gene>
<evidence type="ECO:0000313" key="1">
    <source>
        <dbReference type="EMBL" id="GBP08669.1"/>
    </source>
</evidence>
<accession>A0A4C1T2H2</accession>
<proteinExistence type="predicted"/>
<dbReference type="Proteomes" id="UP000299102">
    <property type="component" value="Unassembled WGS sequence"/>
</dbReference>
<reference evidence="1 2" key="1">
    <citation type="journal article" date="2019" name="Commun. Biol.">
        <title>The bagworm genome reveals a unique fibroin gene that provides high tensile strength.</title>
        <authorList>
            <person name="Kono N."/>
            <person name="Nakamura H."/>
            <person name="Ohtoshi R."/>
            <person name="Tomita M."/>
            <person name="Numata K."/>
            <person name="Arakawa K."/>
        </authorList>
    </citation>
    <scope>NUCLEOTIDE SEQUENCE [LARGE SCALE GENOMIC DNA]</scope>
</reference>
<comment type="caution">
    <text evidence="1">The sequence shown here is derived from an EMBL/GenBank/DDBJ whole genome shotgun (WGS) entry which is preliminary data.</text>
</comment>
<sequence>MLPDCESAGGRASIQTYLTKFKNNLGGESPAETAIYSGARPWPRPPALPALPASRESTIIRLFNILKFKIKLNGQNLEIATLSAVVPGSSEAFSAHISGARGAACALSRLETPPPTKL</sequence>
<name>A0A4C1T2H2_EUMVA</name>
<dbReference type="EMBL" id="BGZK01000032">
    <property type="protein sequence ID" value="GBP08669.1"/>
    <property type="molecule type" value="Genomic_DNA"/>
</dbReference>
<organism evidence="1 2">
    <name type="scientific">Eumeta variegata</name>
    <name type="common">Bagworm moth</name>
    <name type="synonym">Eumeta japonica</name>
    <dbReference type="NCBI Taxonomy" id="151549"/>
    <lineage>
        <taxon>Eukaryota</taxon>
        <taxon>Metazoa</taxon>
        <taxon>Ecdysozoa</taxon>
        <taxon>Arthropoda</taxon>
        <taxon>Hexapoda</taxon>
        <taxon>Insecta</taxon>
        <taxon>Pterygota</taxon>
        <taxon>Neoptera</taxon>
        <taxon>Endopterygota</taxon>
        <taxon>Lepidoptera</taxon>
        <taxon>Glossata</taxon>
        <taxon>Ditrysia</taxon>
        <taxon>Tineoidea</taxon>
        <taxon>Psychidae</taxon>
        <taxon>Oiketicinae</taxon>
        <taxon>Eumeta</taxon>
    </lineage>
</organism>
<evidence type="ECO:0000313" key="2">
    <source>
        <dbReference type="Proteomes" id="UP000299102"/>
    </source>
</evidence>
<protein>
    <submittedName>
        <fullName evidence="1">Uncharacterized protein</fullName>
    </submittedName>
</protein>